<proteinExistence type="predicted"/>
<gene>
    <name evidence="2" type="ORF">I8608_001686</name>
</gene>
<organism evidence="2 3">
    <name type="scientific">Morganella morganii</name>
    <name type="common">Proteus morganii</name>
    <dbReference type="NCBI Taxonomy" id="582"/>
    <lineage>
        <taxon>Bacteria</taxon>
        <taxon>Pseudomonadati</taxon>
        <taxon>Pseudomonadota</taxon>
        <taxon>Gammaproteobacteria</taxon>
        <taxon>Enterobacterales</taxon>
        <taxon>Morganellaceae</taxon>
        <taxon>Morganella</taxon>
    </lineage>
</organism>
<dbReference type="AlphaFoldDB" id="A0AAN5MEQ7"/>
<accession>A0AAN5MEQ7</accession>
<reference evidence="2" key="2">
    <citation type="submission" date="2020-10" db="EMBL/GenBank/DDBJ databases">
        <authorList>
            <consortium name="NCBI Pathogen Detection Project"/>
        </authorList>
    </citation>
    <scope>NUCLEOTIDE SEQUENCE</scope>
    <source>
        <strain evidence="2">Morganella morganii ARLG-3209</strain>
    </source>
</reference>
<comment type="caution">
    <text evidence="2">The sequence shown here is derived from an EMBL/GenBank/DDBJ whole genome shotgun (WGS) entry which is preliminary data.</text>
</comment>
<feature type="region of interest" description="Disordered" evidence="1">
    <location>
        <begin position="61"/>
        <end position="86"/>
    </location>
</feature>
<name>A0AAN5MEQ7_MORMO</name>
<feature type="compositionally biased region" description="Polar residues" evidence="1">
    <location>
        <begin position="64"/>
        <end position="74"/>
    </location>
</feature>
<evidence type="ECO:0000256" key="1">
    <source>
        <dbReference type="SAM" id="MobiDB-lite"/>
    </source>
</evidence>
<sequence length="86" mass="9664">MFMLETIGFVLLVSTCGGDACEALPVTEDIYTKHECEHRLKYIAKRRPNLYFMCNEVMRETGSGDDSSPGNPENTLPPDEQPEPLN</sequence>
<evidence type="ECO:0000313" key="3">
    <source>
        <dbReference type="Proteomes" id="UP000865968"/>
    </source>
</evidence>
<dbReference type="EMBL" id="DACSWI010000004">
    <property type="protein sequence ID" value="HAT3808849.1"/>
    <property type="molecule type" value="Genomic_DNA"/>
</dbReference>
<protein>
    <submittedName>
        <fullName evidence="2">Uncharacterized protein</fullName>
    </submittedName>
</protein>
<reference evidence="2" key="1">
    <citation type="journal article" date="2018" name="Genome Biol.">
        <title>SKESA: strategic k-mer extension for scrupulous assemblies.</title>
        <authorList>
            <person name="Souvorov A."/>
            <person name="Agarwala R."/>
            <person name="Lipman D.J."/>
        </authorList>
    </citation>
    <scope>NUCLEOTIDE SEQUENCE</scope>
    <source>
        <strain evidence="2">Morganella morganii ARLG-3209</strain>
    </source>
</reference>
<dbReference type="Proteomes" id="UP000865968">
    <property type="component" value="Unassembled WGS sequence"/>
</dbReference>
<evidence type="ECO:0000313" key="2">
    <source>
        <dbReference type="EMBL" id="HAT3808849.1"/>
    </source>
</evidence>